<keyword evidence="3" id="KW-1185">Reference proteome</keyword>
<evidence type="ECO:0000313" key="3">
    <source>
        <dbReference type="Proteomes" id="UP000248333"/>
    </source>
</evidence>
<dbReference type="Gene3D" id="1.20.5.2950">
    <property type="match status" value="1"/>
</dbReference>
<proteinExistence type="predicted"/>
<feature type="region of interest" description="Disordered" evidence="1">
    <location>
        <begin position="148"/>
        <end position="172"/>
    </location>
</feature>
<dbReference type="RefSeq" id="WP_110565598.1">
    <property type="nucleotide sequence ID" value="NZ_PYBV01000028.1"/>
</dbReference>
<protein>
    <submittedName>
        <fullName evidence="2">Uncharacterized protein</fullName>
    </submittedName>
</protein>
<evidence type="ECO:0000313" key="2">
    <source>
        <dbReference type="EMBL" id="PYC67161.1"/>
    </source>
</evidence>
<sequence>MRKPAKTAAVLFGLGVGAAVGPSLGPAAAWSGVTIAALGVVLSLIGTTESHLVEDGLVNRDGAAAGTADGTTTGTPVVTDQLSRDLQRRPTFSSLGPHVEQIIKLSEQQANDILIAARLEAEGIVAGARREAEALLNRAHEQAAGIAGTHGEAHPTPPTQALAADEDPSRHA</sequence>
<comment type="caution">
    <text evidence="2">The sequence shown here is derived from an EMBL/GenBank/DDBJ whole genome shotgun (WGS) entry which is preliminary data.</text>
</comment>
<dbReference type="OrthoDB" id="3405949at2"/>
<organism evidence="2 3">
    <name type="scientific">Micromonospora arborensis</name>
    <dbReference type="NCBI Taxonomy" id="2116518"/>
    <lineage>
        <taxon>Bacteria</taxon>
        <taxon>Bacillati</taxon>
        <taxon>Actinomycetota</taxon>
        <taxon>Actinomycetes</taxon>
        <taxon>Micromonosporales</taxon>
        <taxon>Micromonosporaceae</taxon>
        <taxon>Micromonospora</taxon>
    </lineage>
</organism>
<dbReference type="Proteomes" id="UP000248333">
    <property type="component" value="Unassembled WGS sequence"/>
</dbReference>
<evidence type="ECO:0000256" key="1">
    <source>
        <dbReference type="SAM" id="MobiDB-lite"/>
    </source>
</evidence>
<name>A0A318NIM1_9ACTN</name>
<reference evidence="2 3" key="1">
    <citation type="submission" date="2018-03" db="EMBL/GenBank/DDBJ databases">
        <title>Bioinformatic expansion and discovery of thiopeptide antibiotics.</title>
        <authorList>
            <person name="Schwalen C.J."/>
            <person name="Hudson G.A."/>
            <person name="Mitchell D.A."/>
        </authorList>
    </citation>
    <scope>NUCLEOTIDE SEQUENCE [LARGE SCALE GENOMIC DNA]</scope>
    <source>
        <strain evidence="2 3">NRRL 8041</strain>
    </source>
</reference>
<dbReference type="AlphaFoldDB" id="A0A318NIM1"/>
<accession>A0A318NIM1</accession>
<dbReference type="EMBL" id="PYBV01000028">
    <property type="protein sequence ID" value="PYC67161.1"/>
    <property type="molecule type" value="Genomic_DNA"/>
</dbReference>
<gene>
    <name evidence="2" type="ORF">C7C45_22065</name>
</gene>